<dbReference type="EMBL" id="NBCO01000005">
    <property type="protein sequence ID" value="ORC91568.1"/>
    <property type="molecule type" value="Genomic_DNA"/>
</dbReference>
<dbReference type="Proteomes" id="UP000192257">
    <property type="component" value="Unassembled WGS sequence"/>
</dbReference>
<dbReference type="AlphaFoldDB" id="A0A1X0P415"/>
<comment type="caution">
    <text evidence="4">The sequence shown here is derived from an EMBL/GenBank/DDBJ whole genome shotgun (WGS) entry which is preliminary data.</text>
</comment>
<keyword evidence="1" id="KW-0863">Zinc-finger</keyword>
<sequence length="363" mass="40353">METEGVLQYRLLGAHPAASGRYHSFGFSGDTVSLASVVQDIVKQHQINLTKYKLEVRRFVPVSSERPEASATPVNNEKDALQMNSVLHSYDRIVVNVSRRHYLDGTAELAQEENATPQDSLKQVEGLLHSNEEVWHEDKANAQSRKQTVNTSTDDPHAFSRVTALSNKAFPLIPWLRKRYTNRTTLLPTPTKGICVLCEMECFEEIVLPCCHFSTCKCCLELAKTMLTNEEECPVCGAAKNAKNTLKGGVNTTLTPMKQENQSSSLTHTKTSDHITDYNAKNKNNNKQVDKYTMSRQRIALGSSTKGTKPGSSNNINLAVAFESDLTKNMPRILSLLDVADPLTAEAKKRRRISAVVAKCTDR</sequence>
<feature type="region of interest" description="Disordered" evidence="2">
    <location>
        <begin position="250"/>
        <end position="282"/>
    </location>
</feature>
<evidence type="ECO:0000313" key="4">
    <source>
        <dbReference type="EMBL" id="ORC91568.1"/>
    </source>
</evidence>
<keyword evidence="1" id="KW-0479">Metal-binding</keyword>
<organism evidence="4 5">
    <name type="scientific">Trypanosoma theileri</name>
    <dbReference type="NCBI Taxonomy" id="67003"/>
    <lineage>
        <taxon>Eukaryota</taxon>
        <taxon>Discoba</taxon>
        <taxon>Euglenozoa</taxon>
        <taxon>Kinetoplastea</taxon>
        <taxon>Metakinetoplastina</taxon>
        <taxon>Trypanosomatida</taxon>
        <taxon>Trypanosomatidae</taxon>
        <taxon>Trypanosoma</taxon>
    </lineage>
</organism>
<reference evidence="4 5" key="1">
    <citation type="submission" date="2017-03" db="EMBL/GenBank/DDBJ databases">
        <title>An alternative strategy for trypanosome survival in the mammalian bloodstream revealed through genome and transcriptome analysis of the ubiquitous bovine parasite Trypanosoma (Megatrypanum) theileri.</title>
        <authorList>
            <person name="Kelly S."/>
            <person name="Ivens A."/>
            <person name="Mott A."/>
            <person name="O'Neill E."/>
            <person name="Emms D."/>
            <person name="Macleod O."/>
            <person name="Voorheis P."/>
            <person name="Matthews J."/>
            <person name="Matthews K."/>
            <person name="Carrington M."/>
        </authorList>
    </citation>
    <scope>NUCLEOTIDE SEQUENCE [LARGE SCALE GENOMIC DNA]</scope>
    <source>
        <strain evidence="4">Edinburgh</strain>
    </source>
</reference>
<feature type="domain" description="RING-type" evidence="3">
    <location>
        <begin position="195"/>
        <end position="236"/>
    </location>
</feature>
<dbReference type="InterPro" id="IPR001841">
    <property type="entry name" value="Znf_RING"/>
</dbReference>
<evidence type="ECO:0000313" key="5">
    <source>
        <dbReference type="Proteomes" id="UP000192257"/>
    </source>
</evidence>
<feature type="compositionally biased region" description="Polar residues" evidence="2">
    <location>
        <begin position="250"/>
        <end position="269"/>
    </location>
</feature>
<dbReference type="OrthoDB" id="272912at2759"/>
<dbReference type="VEuPathDB" id="TriTrypDB:TM35_000051640"/>
<dbReference type="GeneID" id="39982599"/>
<evidence type="ECO:0000256" key="2">
    <source>
        <dbReference type="SAM" id="MobiDB-lite"/>
    </source>
</evidence>
<dbReference type="GO" id="GO:0008270">
    <property type="term" value="F:zinc ion binding"/>
    <property type="evidence" value="ECO:0007669"/>
    <property type="project" value="UniProtKB-KW"/>
</dbReference>
<dbReference type="RefSeq" id="XP_028885634.1">
    <property type="nucleotide sequence ID" value="XM_029022819.1"/>
</dbReference>
<keyword evidence="1" id="KW-0862">Zinc</keyword>
<protein>
    <recommendedName>
        <fullName evidence="3">RING-type domain-containing protein</fullName>
    </recommendedName>
</protein>
<dbReference type="PROSITE" id="PS50089">
    <property type="entry name" value="ZF_RING_2"/>
    <property type="match status" value="1"/>
</dbReference>
<gene>
    <name evidence="4" type="ORF">TM35_000051640</name>
</gene>
<keyword evidence="5" id="KW-1185">Reference proteome</keyword>
<evidence type="ECO:0000259" key="3">
    <source>
        <dbReference type="PROSITE" id="PS50089"/>
    </source>
</evidence>
<name>A0A1X0P415_9TRYP</name>
<evidence type="ECO:0000256" key="1">
    <source>
        <dbReference type="PROSITE-ProRule" id="PRU00175"/>
    </source>
</evidence>
<accession>A0A1X0P415</accession>
<proteinExistence type="predicted"/>